<dbReference type="OrthoDB" id="9794577at2"/>
<dbReference type="GO" id="GO:0005524">
    <property type="term" value="F:ATP binding"/>
    <property type="evidence" value="ECO:0007669"/>
    <property type="project" value="UniProtKB-KW"/>
</dbReference>
<keyword evidence="6" id="KW-1185">Reference proteome</keyword>
<sequence>MSKSTKSSSGKRGSSEQPQTKPAGGGFSPKSLLNMFLERWWIGLIVAAAVAAAFVLSQPKPEPIYKTEVKLLFENQKDNVIGMAGVVETTTNSGMQLQLHIEQMLSRTFYESVQSSFTPKEIEQIQNAYRNPDSPTAPPPSLADIIRPNVRIEPQRSTTILRIMVWNKDPEAAALIANRFARQYIQYTIDRAMTKTSSAMLLLRGQAEEKRTELQLIERQKQDFRAKHNMAALGENKGVVQQKVTMLGNSLAEAELRQTNLRTLIESVEDYQKNNKNILEISDIASYGNVSEMKTRIDTLRAERRQLDERYLSEHPRMKQNQLAMEDAEAGFKSAVDLAIAELKNRFNFAKQHELRLRTDYAETEKQAQELDKITSEYKYIEDESNIKSKNYQDILSRLSEISIISQLDNVNITIHDKALVPGFPDTGTPKEVIKQAAALAFVLFFGIPVGLGFLDTRVKSSHDVESGLNQTLLGGIKAMKKLSETERPNVFRLGKDEALSEAYRGVFSEVEIRSIVPYPKRILFTSSIPSEGKSLTASNMAAVFAAHGKKTLLVDCDFRRPTLRRYFGTQSGVGLLPWLRENGSNAAAQVETQKMGIVTIAPGLDLLPAGDAIKNPTEVIDQLAHCDLFNKLSKIYDLVIIDTPPAAVFPDALLLSRFCTEMIYVCRFKTVRKAVIRKALEKFQESGITILGVVLNCMPHASVMNYGYDGYGAYKADYYKSYQGEKAESK</sequence>
<name>A0A290QD69_9BACT</name>
<keyword evidence="5" id="KW-0418">Kinase</keyword>
<dbReference type="NCBIfam" id="TIGR01007">
    <property type="entry name" value="eps_fam"/>
    <property type="match status" value="1"/>
</dbReference>
<evidence type="ECO:0000256" key="3">
    <source>
        <dbReference type="SAM" id="MobiDB-lite"/>
    </source>
</evidence>
<evidence type="ECO:0000313" key="6">
    <source>
        <dbReference type="Proteomes" id="UP000217265"/>
    </source>
</evidence>
<dbReference type="Proteomes" id="UP000217265">
    <property type="component" value="Chromosome"/>
</dbReference>
<protein>
    <submittedName>
        <fullName evidence="5">Sugar tyrosine-protein kinase</fullName>
    </submittedName>
</protein>
<keyword evidence="1" id="KW-0547">Nucleotide-binding</keyword>
<dbReference type="InterPro" id="IPR027417">
    <property type="entry name" value="P-loop_NTPase"/>
</dbReference>
<dbReference type="EMBL" id="CP023344">
    <property type="protein sequence ID" value="ATC63278.1"/>
    <property type="molecule type" value="Genomic_DNA"/>
</dbReference>
<dbReference type="SUPFAM" id="SSF52540">
    <property type="entry name" value="P-loop containing nucleoside triphosphate hydrolases"/>
    <property type="match status" value="1"/>
</dbReference>
<dbReference type="Pfam" id="PF10609">
    <property type="entry name" value="ParA"/>
    <property type="match status" value="1"/>
</dbReference>
<dbReference type="CDD" id="cd05387">
    <property type="entry name" value="BY-kinase"/>
    <property type="match status" value="1"/>
</dbReference>
<keyword evidence="4" id="KW-0812">Transmembrane</keyword>
<proteinExistence type="predicted"/>
<feature type="region of interest" description="Disordered" evidence="3">
    <location>
        <begin position="1"/>
        <end position="26"/>
    </location>
</feature>
<keyword evidence="2" id="KW-0067">ATP-binding</keyword>
<dbReference type="RefSeq" id="WP_096054910.1">
    <property type="nucleotide sequence ID" value="NZ_CP023344.1"/>
</dbReference>
<gene>
    <name evidence="5" type="ORF">CMV30_04525</name>
</gene>
<dbReference type="InterPro" id="IPR033756">
    <property type="entry name" value="YlxH/NBP35"/>
</dbReference>
<evidence type="ECO:0000256" key="1">
    <source>
        <dbReference type="ARBA" id="ARBA00022741"/>
    </source>
</evidence>
<dbReference type="Gene3D" id="3.40.50.300">
    <property type="entry name" value="P-loop containing nucleotide triphosphate hydrolases"/>
    <property type="match status" value="1"/>
</dbReference>
<feature type="transmembrane region" description="Helical" evidence="4">
    <location>
        <begin position="40"/>
        <end position="57"/>
    </location>
</feature>
<evidence type="ECO:0000313" key="5">
    <source>
        <dbReference type="EMBL" id="ATC63278.1"/>
    </source>
</evidence>
<keyword evidence="4" id="KW-0472">Membrane</keyword>
<dbReference type="AlphaFoldDB" id="A0A290QD69"/>
<dbReference type="InterPro" id="IPR005702">
    <property type="entry name" value="Wzc-like_C"/>
</dbReference>
<feature type="compositionally biased region" description="Low complexity" evidence="3">
    <location>
        <begin position="1"/>
        <end position="12"/>
    </location>
</feature>
<dbReference type="PANTHER" id="PTHR32309:SF31">
    <property type="entry name" value="CAPSULAR EXOPOLYSACCHARIDE FAMILY"/>
    <property type="match status" value="1"/>
</dbReference>
<evidence type="ECO:0000256" key="2">
    <source>
        <dbReference type="ARBA" id="ARBA00022840"/>
    </source>
</evidence>
<organism evidence="5 6">
    <name type="scientific">Nibricoccus aquaticus</name>
    <dbReference type="NCBI Taxonomy" id="2576891"/>
    <lineage>
        <taxon>Bacteria</taxon>
        <taxon>Pseudomonadati</taxon>
        <taxon>Verrucomicrobiota</taxon>
        <taxon>Opitutia</taxon>
        <taxon>Opitutales</taxon>
        <taxon>Opitutaceae</taxon>
        <taxon>Nibricoccus</taxon>
    </lineage>
</organism>
<reference evidence="5 6" key="1">
    <citation type="submission" date="2017-09" db="EMBL/GenBank/DDBJ databases">
        <title>Complete genome sequence of Verrucomicrobial strain HZ-65, isolated from freshwater.</title>
        <authorList>
            <person name="Choi A."/>
        </authorList>
    </citation>
    <scope>NUCLEOTIDE SEQUENCE [LARGE SCALE GENOMIC DNA]</scope>
    <source>
        <strain evidence="5 6">HZ-65</strain>
    </source>
</reference>
<evidence type="ECO:0000256" key="4">
    <source>
        <dbReference type="SAM" id="Phobius"/>
    </source>
</evidence>
<dbReference type="InterPro" id="IPR050445">
    <property type="entry name" value="Bact_polysacc_biosynth/exp"/>
</dbReference>
<keyword evidence="4" id="KW-1133">Transmembrane helix</keyword>
<dbReference type="KEGG" id="vbh:CMV30_04525"/>
<dbReference type="PANTHER" id="PTHR32309">
    <property type="entry name" value="TYROSINE-PROTEIN KINASE"/>
    <property type="match status" value="1"/>
</dbReference>
<accession>A0A290QD69</accession>
<keyword evidence="5" id="KW-0808">Transferase</keyword>
<dbReference type="GO" id="GO:0016301">
    <property type="term" value="F:kinase activity"/>
    <property type="evidence" value="ECO:0007669"/>
    <property type="project" value="UniProtKB-KW"/>
</dbReference>